<dbReference type="GO" id="GO:0020037">
    <property type="term" value="F:heme binding"/>
    <property type="evidence" value="ECO:0007669"/>
    <property type="project" value="InterPro"/>
</dbReference>
<dbReference type="InterPro" id="IPR013314">
    <property type="entry name" value="Globin_lamprey/hagfish"/>
</dbReference>
<evidence type="ECO:0000256" key="12">
    <source>
        <dbReference type="ARBA" id="ARBA00047393"/>
    </source>
</evidence>
<feature type="domain" description="Globin" evidence="16">
    <location>
        <begin position="3"/>
        <end position="152"/>
    </location>
</feature>
<comment type="catalytic activity">
    <reaction evidence="12">
        <text>2 superoxide + 2 H(+) = H2O2 + O2</text>
        <dbReference type="Rhea" id="RHEA:20696"/>
        <dbReference type="ChEBI" id="CHEBI:15378"/>
        <dbReference type="ChEBI" id="CHEBI:15379"/>
        <dbReference type="ChEBI" id="CHEBI:16240"/>
        <dbReference type="ChEBI" id="CHEBI:18421"/>
        <dbReference type="EC" id="1.15.1.1"/>
    </reaction>
    <physiologicalReaction direction="left-to-right" evidence="12">
        <dbReference type="Rhea" id="RHEA:20697"/>
    </physiologicalReaction>
</comment>
<dbReference type="InterPro" id="IPR009050">
    <property type="entry name" value="Globin-like_sf"/>
</dbReference>
<reference evidence="17" key="1">
    <citation type="thesis" date="2020" institute="ProQuest LLC" country="789 East Eisenhower Parkway, Ann Arbor, MI, USA">
        <title>Comparative Genomics and Chromosome Evolution.</title>
        <authorList>
            <person name="Mudd A.B."/>
        </authorList>
    </citation>
    <scope>NUCLEOTIDE SEQUENCE</scope>
    <source>
        <strain evidence="17">Female2</strain>
        <tissue evidence="17">Blood</tissue>
    </source>
</reference>
<dbReference type="Pfam" id="PF00042">
    <property type="entry name" value="Globin"/>
    <property type="match status" value="1"/>
</dbReference>
<evidence type="ECO:0000256" key="10">
    <source>
        <dbReference type="ARBA" id="ARBA00044562"/>
    </source>
</evidence>
<comment type="caution">
    <text evidence="17">The sequence shown here is derived from an EMBL/GenBank/DDBJ whole genome shotgun (WGS) entry which is preliminary data.</text>
</comment>
<dbReference type="OrthoDB" id="436496at2759"/>
<evidence type="ECO:0000256" key="11">
    <source>
        <dbReference type="ARBA" id="ARBA00044569"/>
    </source>
</evidence>
<dbReference type="InterPro" id="IPR000971">
    <property type="entry name" value="Globin"/>
</dbReference>
<evidence type="ECO:0000256" key="1">
    <source>
        <dbReference type="ARBA" id="ARBA00008705"/>
    </source>
</evidence>
<keyword evidence="6" id="KW-0479">Metal-binding</keyword>
<proteinExistence type="inferred from homology"/>
<keyword evidence="18" id="KW-1185">Reference proteome</keyword>
<comment type="catalytic activity">
    <reaction evidence="8">
        <text>Fe(II)-heme b-[protein] + nitric oxide + O2 = Fe(III)-heme b-[protein] + nitrate</text>
        <dbReference type="Rhea" id="RHEA:78091"/>
        <dbReference type="Rhea" id="RHEA-COMP:18975"/>
        <dbReference type="Rhea" id="RHEA-COMP:18976"/>
        <dbReference type="ChEBI" id="CHEBI:15379"/>
        <dbReference type="ChEBI" id="CHEBI:16480"/>
        <dbReference type="ChEBI" id="CHEBI:17632"/>
        <dbReference type="ChEBI" id="CHEBI:55376"/>
        <dbReference type="ChEBI" id="CHEBI:60344"/>
    </reaction>
    <physiologicalReaction direction="left-to-right" evidence="8">
        <dbReference type="Rhea" id="RHEA:78092"/>
    </physiologicalReaction>
</comment>
<evidence type="ECO:0000259" key="16">
    <source>
        <dbReference type="PROSITE" id="PS01033"/>
    </source>
</evidence>
<dbReference type="AlphaFoldDB" id="A0A8T2IPA7"/>
<dbReference type="PANTHER" id="PTHR46783:SF3">
    <property type="entry name" value="GLOBIN FAMILY PROFILE DOMAIN-CONTAINING PROTEIN"/>
    <property type="match status" value="1"/>
</dbReference>
<comment type="catalytic activity">
    <reaction evidence="13">
        <text>Fe(III)-heme b-[protein] + nitric oxide + H2O = Fe(II)-heme b-[protein] + nitrite + 2 H(+)</text>
        <dbReference type="Rhea" id="RHEA:77711"/>
        <dbReference type="Rhea" id="RHEA-COMP:18975"/>
        <dbReference type="Rhea" id="RHEA-COMP:18976"/>
        <dbReference type="ChEBI" id="CHEBI:15377"/>
        <dbReference type="ChEBI" id="CHEBI:15378"/>
        <dbReference type="ChEBI" id="CHEBI:16301"/>
        <dbReference type="ChEBI" id="CHEBI:16480"/>
        <dbReference type="ChEBI" id="CHEBI:55376"/>
        <dbReference type="ChEBI" id="CHEBI:60344"/>
    </reaction>
    <physiologicalReaction direction="right-to-left" evidence="13">
        <dbReference type="Rhea" id="RHEA:77713"/>
    </physiologicalReaction>
</comment>
<evidence type="ECO:0000256" key="3">
    <source>
        <dbReference type="ARBA" id="ARBA00022448"/>
    </source>
</evidence>
<evidence type="ECO:0000256" key="15">
    <source>
        <dbReference type="RuleBase" id="RU000356"/>
    </source>
</evidence>
<sequence length="154" mass="17512">MADLTDADIKNITEVWDKIYENPEESGRTVVIRLFTDYPETKVYFKKLNNISTLEEMKASAGIRAHGKRVMGALNEVIVNLNDWDVVNGALSELAQRHQDVHKVEAANFKLLFLVIINVFKEGLGSAFTPEHCKSWEKLFNISYNHISSCYTCS</sequence>
<dbReference type="GO" id="GO:0005506">
    <property type="term" value="F:iron ion binding"/>
    <property type="evidence" value="ECO:0007669"/>
    <property type="project" value="InterPro"/>
</dbReference>
<evidence type="ECO:0000313" key="18">
    <source>
        <dbReference type="Proteomes" id="UP000812440"/>
    </source>
</evidence>
<evidence type="ECO:0000256" key="2">
    <source>
        <dbReference type="ARBA" id="ARBA00012682"/>
    </source>
</evidence>
<evidence type="ECO:0000256" key="5">
    <source>
        <dbReference type="ARBA" id="ARBA00022621"/>
    </source>
</evidence>
<dbReference type="EMBL" id="JAACNH010000009">
    <property type="protein sequence ID" value="KAG8432864.1"/>
    <property type="molecule type" value="Genomic_DNA"/>
</dbReference>
<evidence type="ECO:0000256" key="6">
    <source>
        <dbReference type="ARBA" id="ARBA00022723"/>
    </source>
</evidence>
<evidence type="ECO:0000256" key="13">
    <source>
        <dbReference type="ARBA" id="ARBA00048118"/>
    </source>
</evidence>
<dbReference type="SUPFAM" id="SSF46458">
    <property type="entry name" value="Globin-like"/>
    <property type="match status" value="1"/>
</dbReference>
<evidence type="ECO:0000256" key="14">
    <source>
        <dbReference type="ARBA" id="ARBA00049899"/>
    </source>
</evidence>
<evidence type="ECO:0000256" key="7">
    <source>
        <dbReference type="ARBA" id="ARBA00023004"/>
    </source>
</evidence>
<dbReference type="Gene3D" id="1.10.490.10">
    <property type="entry name" value="Globins"/>
    <property type="match status" value="1"/>
</dbReference>
<protein>
    <recommendedName>
        <fullName evidence="2">superoxide dismutase</fullName>
        <ecNumber evidence="2">1.15.1.1</ecNumber>
    </recommendedName>
    <alternativeName>
        <fullName evidence="9">Nitrite reductase CYGB</fullName>
    </alternativeName>
    <alternativeName>
        <fullName evidence="11">Pseudoperoxidase CYGB</fullName>
    </alternativeName>
    <alternativeName>
        <fullName evidence="10">Superoxide dismutase CYGB</fullName>
    </alternativeName>
</protein>
<evidence type="ECO:0000256" key="8">
    <source>
        <dbReference type="ARBA" id="ARBA00044448"/>
    </source>
</evidence>
<dbReference type="PANTHER" id="PTHR46783">
    <property type="entry name" value="CYTOGLOBIN"/>
    <property type="match status" value="1"/>
</dbReference>
<organism evidence="17 18">
    <name type="scientific">Hymenochirus boettgeri</name>
    <name type="common">Congo dwarf clawed frog</name>
    <dbReference type="NCBI Taxonomy" id="247094"/>
    <lineage>
        <taxon>Eukaryota</taxon>
        <taxon>Metazoa</taxon>
        <taxon>Chordata</taxon>
        <taxon>Craniata</taxon>
        <taxon>Vertebrata</taxon>
        <taxon>Euteleostomi</taxon>
        <taxon>Amphibia</taxon>
        <taxon>Batrachia</taxon>
        <taxon>Anura</taxon>
        <taxon>Pipoidea</taxon>
        <taxon>Pipidae</taxon>
        <taxon>Pipinae</taxon>
        <taxon>Hymenochirus</taxon>
    </lineage>
</organism>
<evidence type="ECO:0000256" key="9">
    <source>
        <dbReference type="ARBA" id="ARBA00044551"/>
    </source>
</evidence>
<comment type="catalytic activity">
    <reaction evidence="14">
        <text>H2O2 + AH2 = A + 2 H2O</text>
        <dbReference type="Rhea" id="RHEA:30275"/>
        <dbReference type="ChEBI" id="CHEBI:13193"/>
        <dbReference type="ChEBI" id="CHEBI:15377"/>
        <dbReference type="ChEBI" id="CHEBI:16240"/>
        <dbReference type="ChEBI" id="CHEBI:17499"/>
    </reaction>
    <physiologicalReaction direction="left-to-right" evidence="14">
        <dbReference type="Rhea" id="RHEA:30276"/>
    </physiologicalReaction>
</comment>
<keyword evidence="5 15" id="KW-0561">Oxygen transport</keyword>
<dbReference type="GO" id="GO:0019825">
    <property type="term" value="F:oxygen binding"/>
    <property type="evidence" value="ECO:0007669"/>
    <property type="project" value="InterPro"/>
</dbReference>
<dbReference type="PRINTS" id="PR01906">
    <property type="entry name" value="FISHGLOBIN"/>
</dbReference>
<gene>
    <name evidence="17" type="ORF">GDO86_017210</name>
</gene>
<dbReference type="Proteomes" id="UP000812440">
    <property type="component" value="Chromosome 9"/>
</dbReference>
<dbReference type="InterPro" id="IPR012292">
    <property type="entry name" value="Globin/Proto"/>
</dbReference>
<evidence type="ECO:0000256" key="4">
    <source>
        <dbReference type="ARBA" id="ARBA00022617"/>
    </source>
</evidence>
<dbReference type="GO" id="GO:0005344">
    <property type="term" value="F:oxygen carrier activity"/>
    <property type="evidence" value="ECO:0007669"/>
    <property type="project" value="UniProtKB-KW"/>
</dbReference>
<dbReference type="EC" id="1.15.1.1" evidence="2"/>
<accession>A0A8T2IPA7</accession>
<keyword evidence="7" id="KW-0408">Iron</keyword>
<name>A0A8T2IPA7_9PIPI</name>
<keyword evidence="4 15" id="KW-0349">Heme</keyword>
<keyword evidence="3 15" id="KW-0813">Transport</keyword>
<dbReference type="PROSITE" id="PS01033">
    <property type="entry name" value="GLOBIN"/>
    <property type="match status" value="1"/>
</dbReference>
<evidence type="ECO:0000313" key="17">
    <source>
        <dbReference type="EMBL" id="KAG8432864.1"/>
    </source>
</evidence>
<dbReference type="GO" id="GO:0004784">
    <property type="term" value="F:superoxide dismutase activity"/>
    <property type="evidence" value="ECO:0007669"/>
    <property type="project" value="UniProtKB-EC"/>
</dbReference>
<comment type="similarity">
    <text evidence="1 15">Belongs to the globin family.</text>
</comment>